<dbReference type="EMBL" id="BK015299">
    <property type="protein sequence ID" value="DAE00117.1"/>
    <property type="molecule type" value="Genomic_DNA"/>
</dbReference>
<sequence length="88" mass="10229">MKTLDFILGEKRRVYLEISSIDLQNFTIHDATFTLSLRDTLEEEGNCRIDDHVISVLIQPQHRGGYILAFEYDIGDEIFKEDVLVKVK</sequence>
<accession>A0A8S5P0C2</accession>
<reference evidence="1" key="1">
    <citation type="journal article" date="2021" name="Proc. Natl. Acad. Sci. U.S.A.">
        <title>A Catalog of Tens of Thousands of Viruses from Human Metagenomes Reveals Hidden Associations with Chronic Diseases.</title>
        <authorList>
            <person name="Tisza M.J."/>
            <person name="Buck C.B."/>
        </authorList>
    </citation>
    <scope>NUCLEOTIDE SEQUENCE</scope>
    <source>
        <strain evidence="1">CtTBR23</strain>
    </source>
</reference>
<protein>
    <submittedName>
        <fullName evidence="1">Uncharacterized protein</fullName>
    </submittedName>
</protein>
<name>A0A8S5P0C2_9CAUD</name>
<proteinExistence type="predicted"/>
<organism evidence="1">
    <name type="scientific">Siphoviridae sp. ctTBR23</name>
    <dbReference type="NCBI Taxonomy" id="2825515"/>
    <lineage>
        <taxon>Viruses</taxon>
        <taxon>Duplodnaviria</taxon>
        <taxon>Heunggongvirae</taxon>
        <taxon>Uroviricota</taxon>
        <taxon>Caudoviricetes</taxon>
    </lineage>
</organism>
<evidence type="ECO:0000313" key="1">
    <source>
        <dbReference type="EMBL" id="DAE00117.1"/>
    </source>
</evidence>